<gene>
    <name evidence="1" type="ORF">BUE93_05825</name>
</gene>
<dbReference type="OrthoDB" id="7916142at2"/>
<organism evidence="1 2">
    <name type="scientific">Chromobacterium amazonense</name>
    <dbReference type="NCBI Taxonomy" id="1382803"/>
    <lineage>
        <taxon>Bacteria</taxon>
        <taxon>Pseudomonadati</taxon>
        <taxon>Pseudomonadota</taxon>
        <taxon>Betaproteobacteria</taxon>
        <taxon>Neisseriales</taxon>
        <taxon>Chromobacteriaceae</taxon>
        <taxon>Chromobacterium</taxon>
    </lineage>
</organism>
<reference evidence="1 2" key="1">
    <citation type="submission" date="2017-01" db="EMBL/GenBank/DDBJ databases">
        <title>New insights into the genetic diversity of Chromobacterium isolated from tropical freshwater lake.</title>
        <authorList>
            <person name="Santos A.B."/>
            <person name="Nascimento A.M."/>
            <person name="Da Silva P.C."/>
        </authorList>
    </citation>
    <scope>NUCLEOTIDE SEQUENCE [LARGE SCALE GENOMIC DNA]</scope>
    <source>
        <strain evidence="1 2">56AF</strain>
    </source>
</reference>
<evidence type="ECO:0000313" key="1">
    <source>
        <dbReference type="EMBL" id="PRP71516.1"/>
    </source>
</evidence>
<protein>
    <submittedName>
        <fullName evidence="1">Uncharacterized protein</fullName>
    </submittedName>
</protein>
<dbReference type="AlphaFoldDB" id="A0A2S9X739"/>
<dbReference type="RefSeq" id="WP_106076127.1">
    <property type="nucleotide sequence ID" value="NZ_MTBD01000010.1"/>
</dbReference>
<accession>A0A2S9X739</accession>
<dbReference type="EMBL" id="MTBD01000010">
    <property type="protein sequence ID" value="PRP71516.1"/>
    <property type="molecule type" value="Genomic_DNA"/>
</dbReference>
<name>A0A2S9X739_9NEIS</name>
<dbReference type="Proteomes" id="UP000239469">
    <property type="component" value="Unassembled WGS sequence"/>
</dbReference>
<proteinExistence type="predicted"/>
<sequence length="98" mass="10690">MIDLYLKAASWEAMRAALIHGGFVCEEEGTLCHPRALLDEIGTLYQETGRVTLVAGEAVPETQAVDGYHVNLRLLDDALADGFRALAIHVDTPARVWA</sequence>
<comment type="caution">
    <text evidence="1">The sequence shown here is derived from an EMBL/GenBank/DDBJ whole genome shotgun (WGS) entry which is preliminary data.</text>
</comment>
<evidence type="ECO:0000313" key="2">
    <source>
        <dbReference type="Proteomes" id="UP000239469"/>
    </source>
</evidence>